<name>A0A0K2ZXL0_9XANT</name>
<feature type="transmembrane region" description="Helical" evidence="1">
    <location>
        <begin position="61"/>
        <end position="80"/>
    </location>
</feature>
<evidence type="ECO:0000256" key="1">
    <source>
        <dbReference type="SAM" id="Phobius"/>
    </source>
</evidence>
<feature type="transmembrane region" description="Helical" evidence="1">
    <location>
        <begin position="35"/>
        <end position="55"/>
    </location>
</feature>
<evidence type="ECO:0000313" key="2">
    <source>
        <dbReference type="EMBL" id="CTP90418.1"/>
    </source>
</evidence>
<dbReference type="Proteomes" id="UP000041247">
    <property type="component" value="Unassembled WGS sequence"/>
</dbReference>
<keyword evidence="1" id="KW-0472">Membrane</keyword>
<feature type="transmembrane region" description="Helical" evidence="1">
    <location>
        <begin position="6"/>
        <end position="26"/>
    </location>
</feature>
<reference evidence="2 3" key="1">
    <citation type="submission" date="2015-07" db="EMBL/GenBank/DDBJ databases">
        <authorList>
            <person name="Noorani M."/>
        </authorList>
    </citation>
    <scope>NUCLEOTIDE SEQUENCE [LARGE SCALE GENOMIC DNA]</scope>
    <source>
        <strain evidence="2">LMG728</strain>
    </source>
</reference>
<keyword evidence="1" id="KW-1133">Transmembrane helix</keyword>
<proteinExistence type="predicted"/>
<organism evidence="2 3">
    <name type="scientific">Xanthomonas graminis pv. poae</name>
    <dbReference type="NCBI Taxonomy" id="227946"/>
    <lineage>
        <taxon>Bacteria</taxon>
        <taxon>Pseudomonadati</taxon>
        <taxon>Pseudomonadota</taxon>
        <taxon>Gammaproteobacteria</taxon>
        <taxon>Lysobacterales</taxon>
        <taxon>Lysobacteraceae</taxon>
        <taxon>Xanthomonas</taxon>
        <taxon>Xanthomonas translucens group</taxon>
        <taxon>Xanthomonas graminis</taxon>
    </lineage>
</organism>
<dbReference type="AlphaFoldDB" id="A0A0K2ZXL0"/>
<gene>
    <name evidence="2" type="ORF">XTPLMG728_2563</name>
</gene>
<dbReference type="EMBL" id="CXOK01000082">
    <property type="protein sequence ID" value="CTP90418.1"/>
    <property type="molecule type" value="Genomic_DNA"/>
</dbReference>
<accession>A0A0K2ZXL0</accession>
<sequence>MNQTVFLMFFFATVPVALMPSVISWLTRHRSRRPIVIANLALWVLIFFAARSFTLGTSSKFQLPTLLALIAWLVLLGYSIRGSSSKGS</sequence>
<keyword evidence="1" id="KW-0812">Transmembrane</keyword>
<dbReference type="RefSeq" id="WP_053841383.1">
    <property type="nucleotide sequence ID" value="NZ_CP076250.1"/>
</dbReference>
<protein>
    <submittedName>
        <fullName evidence="2">Uncharacterized protein</fullName>
    </submittedName>
</protein>
<evidence type="ECO:0000313" key="3">
    <source>
        <dbReference type="Proteomes" id="UP000041247"/>
    </source>
</evidence>